<evidence type="ECO:0000256" key="7">
    <source>
        <dbReference type="ARBA" id="ARBA00023077"/>
    </source>
</evidence>
<dbReference type="InterPro" id="IPR011662">
    <property type="entry name" value="Secretin/TonB_short_N"/>
</dbReference>
<keyword evidence="8 10" id="KW-0472">Membrane</keyword>
<dbReference type="SUPFAM" id="SSF49464">
    <property type="entry name" value="Carboxypeptidase regulatory domain-like"/>
    <property type="match status" value="1"/>
</dbReference>
<comment type="caution">
    <text evidence="13">The sequence shown here is derived from an EMBL/GenBank/DDBJ whole genome shotgun (WGS) entry which is preliminary data.</text>
</comment>
<evidence type="ECO:0000259" key="12">
    <source>
        <dbReference type="SMART" id="SM00965"/>
    </source>
</evidence>
<evidence type="ECO:0000256" key="11">
    <source>
        <dbReference type="RuleBase" id="RU003357"/>
    </source>
</evidence>
<evidence type="ECO:0000256" key="6">
    <source>
        <dbReference type="ARBA" id="ARBA00023004"/>
    </source>
</evidence>
<evidence type="ECO:0000256" key="9">
    <source>
        <dbReference type="ARBA" id="ARBA00023237"/>
    </source>
</evidence>
<dbReference type="Gene3D" id="2.40.170.20">
    <property type="entry name" value="TonB-dependent receptor, beta-barrel domain"/>
    <property type="match status" value="1"/>
</dbReference>
<accession>A0ABR7TI05</accession>
<dbReference type="InterPro" id="IPR008969">
    <property type="entry name" value="CarboxyPept-like_regulatory"/>
</dbReference>
<evidence type="ECO:0000256" key="2">
    <source>
        <dbReference type="ARBA" id="ARBA00022448"/>
    </source>
</evidence>
<name>A0ABR7TI05_9BACT</name>
<dbReference type="InterPro" id="IPR012910">
    <property type="entry name" value="Plug_dom"/>
</dbReference>
<sequence>MNLTLLLYAGRLRKLLAPLLFGSLLLAVLPVAARSQGEHKVTLSFSEVPLSRVFKGIEKQTGLIFMYNNNQIKDNYRVSIYVKKEPLEEVLRELLSPKGITWEFRSKTVVLKPEKTAAPTTAAPADSAGHVVTGEVRDQNGAPLPGAFIIVKSTQKGTISNEKGKFSLRNVPVGSLLQISYTGYAPRLVAALANTPIQVKLDVADNRLDETVVMAYGTTSRRLNTGSISKVTSEEIGRQPVSNPLAALEGRVPGMLVTQSSGAPGASVKVQIRGQNSLTNGSEPLYIIDGIPFAPNNNNINSLSSILTQGDAGLSPFSLINPSEIESIEVLKDADATAIYGSRGANGVVLITTRKPQAGKMTLNANFNTGASTSSRLPELLNTQQYLAVRREAFKNDGLTPNATPGRPGYAPDLMIWDTTRYTNMPKLLYGGTAKVLNGALSLSGGNQQTQFLIGGNFHRETTVLPTSVADNNSSIKFNLRHLSPGGRIDVKLSTIVNFDNNNLAGGSVLNMTLPPNIPELYDSTGHLNWTKGATTFQNPLAVFQTSYSAVSQNFLNNLTVDFKITDGLVFRTSAGLNMLYLNEKNKVPISTFNPSTNSTGSASFSNSNFKSFIIEPQLEYTHSIFKGKLDVLLGSTWQESRKDNVALMLAGYTSDILLGSVSAGPLLSNKLSDESKYRYEAIFTRINYTYANKYIINLNGRRDGSSRFGPDKRFANFGSVAAAWIFSNESLFLHQLNLISYGKIRSSYGITGNDQIGDYKYLSTWSSDVTPPYQGGIALKPENPFNPAFSWERNKKLEVALDLGFLHDRLLISAAYYQNKSDNQLVSYMLPSQTGFSSITQNLPALISNKGWELEMNLKIINTHNFKWTTSANLTIPTNTLLAFPDLQNSSYANIYEIGRSVNLIKAYQYTGIDTKKGTYTFNDVNKDGRFNSQDFQYGGKLDPDYFGGVTSDFIYKNFQLNLLFSFRKQFGKNIRAATYLARNYPGLMYNQSIDVFNRWQQPGDDATYEKFTATTNSEAYKQASLYARSNAVYSDASFIRLKNISISYNIPAAPLKIIGMKSARVYLQAQNLFTITDYPGDPESQSIYGIPTLKTIAGGIQLTL</sequence>
<dbReference type="InterPro" id="IPR000531">
    <property type="entry name" value="Beta-barrel_TonB"/>
</dbReference>
<keyword evidence="5 10" id="KW-0812">Transmembrane</keyword>
<comment type="subcellular location">
    <subcellularLocation>
        <location evidence="1 10">Cell outer membrane</location>
        <topology evidence="1 10">Multi-pass membrane protein</topology>
    </subcellularLocation>
</comment>
<feature type="domain" description="Secretin/TonB short N-terminal" evidence="12">
    <location>
        <begin position="63"/>
        <end position="114"/>
    </location>
</feature>
<evidence type="ECO:0000256" key="8">
    <source>
        <dbReference type="ARBA" id="ARBA00023136"/>
    </source>
</evidence>
<dbReference type="SMART" id="SM00965">
    <property type="entry name" value="STN"/>
    <property type="match status" value="1"/>
</dbReference>
<dbReference type="Proteomes" id="UP000659124">
    <property type="component" value="Unassembled WGS sequence"/>
</dbReference>
<evidence type="ECO:0000313" key="14">
    <source>
        <dbReference type="Proteomes" id="UP000659124"/>
    </source>
</evidence>
<keyword evidence="2 10" id="KW-0813">Transport</keyword>
<protein>
    <submittedName>
        <fullName evidence="13">SusC/RagA family TonB-linked outer membrane protein</fullName>
    </submittedName>
</protein>
<dbReference type="Pfam" id="PF07660">
    <property type="entry name" value="STN"/>
    <property type="match status" value="1"/>
</dbReference>
<dbReference type="Gene3D" id="3.55.50.30">
    <property type="match status" value="1"/>
</dbReference>
<dbReference type="Gene3D" id="2.170.130.10">
    <property type="entry name" value="TonB-dependent receptor, plug domain"/>
    <property type="match status" value="1"/>
</dbReference>
<keyword evidence="14" id="KW-1185">Reference proteome</keyword>
<reference evidence="13 14" key="1">
    <citation type="submission" date="2020-09" db="EMBL/GenBank/DDBJ databases">
        <title>Genome sequences of type strains of Chitinophaga qingshengii and Chitinophaga varians.</title>
        <authorList>
            <person name="Kittiwongwattana C."/>
        </authorList>
    </citation>
    <scope>NUCLEOTIDE SEQUENCE [LARGE SCALE GENOMIC DNA]</scope>
    <source>
        <strain evidence="13 14">JCM 30026</strain>
    </source>
</reference>
<evidence type="ECO:0000256" key="4">
    <source>
        <dbReference type="ARBA" id="ARBA00022496"/>
    </source>
</evidence>
<evidence type="ECO:0000256" key="1">
    <source>
        <dbReference type="ARBA" id="ARBA00004571"/>
    </source>
</evidence>
<dbReference type="SUPFAM" id="SSF56935">
    <property type="entry name" value="Porins"/>
    <property type="match status" value="1"/>
</dbReference>
<keyword evidence="4" id="KW-0410">Iron transport</keyword>
<dbReference type="RefSeq" id="WP_188086247.1">
    <property type="nucleotide sequence ID" value="NZ_JACVFC010000001.1"/>
</dbReference>
<dbReference type="InterPro" id="IPR037066">
    <property type="entry name" value="Plug_dom_sf"/>
</dbReference>
<dbReference type="Gene3D" id="2.60.40.1120">
    <property type="entry name" value="Carboxypeptidase-like, regulatory domain"/>
    <property type="match status" value="1"/>
</dbReference>
<dbReference type="InterPro" id="IPR023996">
    <property type="entry name" value="TonB-dep_OMP_SusC/RagA"/>
</dbReference>
<evidence type="ECO:0000256" key="3">
    <source>
        <dbReference type="ARBA" id="ARBA00022452"/>
    </source>
</evidence>
<dbReference type="Pfam" id="PF07715">
    <property type="entry name" value="Plug"/>
    <property type="match status" value="1"/>
</dbReference>
<evidence type="ECO:0000256" key="5">
    <source>
        <dbReference type="ARBA" id="ARBA00022692"/>
    </source>
</evidence>
<dbReference type="InterPro" id="IPR023997">
    <property type="entry name" value="TonB-dep_OMP_SusC/RagA_CS"/>
</dbReference>
<proteinExistence type="inferred from homology"/>
<keyword evidence="7 11" id="KW-0798">TonB box</keyword>
<organism evidence="13 14">
    <name type="scientific">Chitinophaga qingshengii</name>
    <dbReference type="NCBI Taxonomy" id="1569794"/>
    <lineage>
        <taxon>Bacteria</taxon>
        <taxon>Pseudomonadati</taxon>
        <taxon>Bacteroidota</taxon>
        <taxon>Chitinophagia</taxon>
        <taxon>Chitinophagales</taxon>
        <taxon>Chitinophagaceae</taxon>
        <taxon>Chitinophaga</taxon>
    </lineage>
</organism>
<comment type="similarity">
    <text evidence="10 11">Belongs to the TonB-dependent receptor family.</text>
</comment>
<dbReference type="PROSITE" id="PS52016">
    <property type="entry name" value="TONB_DEPENDENT_REC_3"/>
    <property type="match status" value="1"/>
</dbReference>
<dbReference type="Pfam" id="PF00593">
    <property type="entry name" value="TonB_dep_Rec_b-barrel"/>
    <property type="match status" value="1"/>
</dbReference>
<dbReference type="Pfam" id="PF13715">
    <property type="entry name" value="CarbopepD_reg_2"/>
    <property type="match status" value="1"/>
</dbReference>
<keyword evidence="3 10" id="KW-1134">Transmembrane beta strand</keyword>
<keyword evidence="6" id="KW-0408">Iron</keyword>
<keyword evidence="4" id="KW-0406">Ion transport</keyword>
<dbReference type="EMBL" id="JACVFC010000001">
    <property type="protein sequence ID" value="MBC9929097.1"/>
    <property type="molecule type" value="Genomic_DNA"/>
</dbReference>
<evidence type="ECO:0000256" key="10">
    <source>
        <dbReference type="PROSITE-ProRule" id="PRU01360"/>
    </source>
</evidence>
<dbReference type="NCBIfam" id="TIGR04056">
    <property type="entry name" value="OMP_RagA_SusC"/>
    <property type="match status" value="1"/>
</dbReference>
<dbReference type="InterPro" id="IPR036942">
    <property type="entry name" value="Beta-barrel_TonB_sf"/>
</dbReference>
<gene>
    <name evidence="13" type="ORF">ICL07_01855</name>
</gene>
<dbReference type="InterPro" id="IPR039426">
    <property type="entry name" value="TonB-dep_rcpt-like"/>
</dbReference>
<keyword evidence="9 10" id="KW-0998">Cell outer membrane</keyword>
<evidence type="ECO:0000313" key="13">
    <source>
        <dbReference type="EMBL" id="MBC9929097.1"/>
    </source>
</evidence>
<dbReference type="NCBIfam" id="TIGR04057">
    <property type="entry name" value="SusC_RagA_signa"/>
    <property type="match status" value="1"/>
</dbReference>